<dbReference type="EMBL" id="CAJNRE010019431">
    <property type="protein sequence ID" value="CAF2196712.1"/>
    <property type="molecule type" value="Genomic_DNA"/>
</dbReference>
<feature type="non-terminal residue" evidence="1">
    <location>
        <position position="1"/>
    </location>
</feature>
<dbReference type="Proteomes" id="UP000663824">
    <property type="component" value="Unassembled WGS sequence"/>
</dbReference>
<proteinExistence type="predicted"/>
<evidence type="ECO:0000313" key="3">
    <source>
        <dbReference type="Proteomes" id="UP000663824"/>
    </source>
</evidence>
<dbReference type="EMBL" id="CAJOBI010183228">
    <property type="protein sequence ID" value="CAF4934226.1"/>
    <property type="molecule type" value="Genomic_DNA"/>
</dbReference>
<gene>
    <name evidence="1" type="ORF">MBJ925_LOCUS35166</name>
    <name evidence="2" type="ORF">SMN809_LOCUS53328</name>
</gene>
<sequence>TEQGSIIRITGNLNEKEKIIQFINHVKTFFTITEMNVIDTLTQTTFRVKFEHKVEMEVIKWIKSFPHVALKLAALGSHVTVI</sequence>
<dbReference type="AlphaFoldDB" id="A0A816ZBM6"/>
<accession>A0A816ZBM6</accession>
<reference evidence="1" key="1">
    <citation type="submission" date="2021-02" db="EMBL/GenBank/DDBJ databases">
        <authorList>
            <person name="Nowell W R."/>
        </authorList>
    </citation>
    <scope>NUCLEOTIDE SEQUENCE</scope>
</reference>
<organism evidence="1 3">
    <name type="scientific">Rotaria magnacalcarata</name>
    <dbReference type="NCBI Taxonomy" id="392030"/>
    <lineage>
        <taxon>Eukaryota</taxon>
        <taxon>Metazoa</taxon>
        <taxon>Spiralia</taxon>
        <taxon>Gnathifera</taxon>
        <taxon>Rotifera</taxon>
        <taxon>Eurotatoria</taxon>
        <taxon>Bdelloidea</taxon>
        <taxon>Philodinida</taxon>
        <taxon>Philodinidae</taxon>
        <taxon>Rotaria</taxon>
    </lineage>
</organism>
<comment type="caution">
    <text evidence="1">The sequence shown here is derived from an EMBL/GenBank/DDBJ whole genome shotgun (WGS) entry which is preliminary data.</text>
</comment>
<dbReference type="Proteomes" id="UP000676336">
    <property type="component" value="Unassembled WGS sequence"/>
</dbReference>
<protein>
    <submittedName>
        <fullName evidence="1">Uncharacterized protein</fullName>
    </submittedName>
</protein>
<evidence type="ECO:0000313" key="1">
    <source>
        <dbReference type="EMBL" id="CAF2196712.1"/>
    </source>
</evidence>
<evidence type="ECO:0000313" key="2">
    <source>
        <dbReference type="EMBL" id="CAF4934226.1"/>
    </source>
</evidence>
<name>A0A816ZBM6_9BILA</name>